<evidence type="ECO:0000313" key="1">
    <source>
        <dbReference type="EMBL" id="ODV78658.1"/>
    </source>
</evidence>
<dbReference type="OrthoDB" id="4065753at2759"/>
<name>A0A1E4SGM8_9ASCO</name>
<gene>
    <name evidence="1" type="ORF">CANTADRAFT_29890</name>
</gene>
<organism evidence="1 2">
    <name type="scientific">Suhomyces tanzawaensis NRRL Y-17324</name>
    <dbReference type="NCBI Taxonomy" id="984487"/>
    <lineage>
        <taxon>Eukaryota</taxon>
        <taxon>Fungi</taxon>
        <taxon>Dikarya</taxon>
        <taxon>Ascomycota</taxon>
        <taxon>Saccharomycotina</taxon>
        <taxon>Pichiomycetes</taxon>
        <taxon>Debaryomycetaceae</taxon>
        <taxon>Suhomyces</taxon>
    </lineage>
</organism>
<dbReference type="AlphaFoldDB" id="A0A1E4SGM8"/>
<feature type="non-terminal residue" evidence="1">
    <location>
        <position position="598"/>
    </location>
</feature>
<evidence type="ECO:0000313" key="2">
    <source>
        <dbReference type="Proteomes" id="UP000094285"/>
    </source>
</evidence>
<dbReference type="SUPFAM" id="SSF48452">
    <property type="entry name" value="TPR-like"/>
    <property type="match status" value="1"/>
</dbReference>
<sequence length="598" mass="69509">DSTMSTSSEIVSLTLDLLQHHKDGNTYLVLALMPNFRISSLPLIHFVFGLTLFKLGRIGGALREVSLSIELEDDLEEREKYIRHLMKFFKKLGMLDEAVSCFGEIIEMKQQLGRIDEAQRESFNKLVECKEEIPPLHIQAENYSQSVELPSPSLSSKCIQIHKYIQTSIQCLQESKTTSEVLNPIFHAIILMGPNYLFGDLLYHEAILYAFLENDLLSFPEIDYRMGPKTLLSQLKTWSYKSITSPKSILLICETFVKHKTIRGYINYFKKNYELAIEDFQWVNRFVAGVKAKLRLAAGNIFLSKSTERVALMYTCLSYIQVPSSNEVQLQSTLSRMSYLDYSFPQEFLSGRLGNFFLCCGKVYERLSYTRGSWIKIENENSMQANFAFKYDSDAIIEMVRKYILVTTSSLPDDPIVLQAYDRILWGILLHGGLHLNCLWFFITLKNYFLLELDYGPLQVTKEHDIRLFDDEDVLGKYENGWELIFQAWELEKEMLYLEKKQATLHSLWEYPRTNKFLLPKIFEYESTLLMVEATFDGGTDESFARCLKYLVKPMLKTCLNKIKGANVFEENTEKSKDFVRLWFASYRDIYGVWPDIV</sequence>
<proteinExistence type="predicted"/>
<dbReference type="RefSeq" id="XP_020063780.1">
    <property type="nucleotide sequence ID" value="XM_020208318.1"/>
</dbReference>
<reference evidence="2" key="1">
    <citation type="submission" date="2016-05" db="EMBL/GenBank/DDBJ databases">
        <title>Comparative genomics of biotechnologically important yeasts.</title>
        <authorList>
            <consortium name="DOE Joint Genome Institute"/>
            <person name="Riley R."/>
            <person name="Haridas S."/>
            <person name="Wolfe K.H."/>
            <person name="Lopes M.R."/>
            <person name="Hittinger C.T."/>
            <person name="Goker M."/>
            <person name="Salamov A."/>
            <person name="Wisecaver J."/>
            <person name="Long T.M."/>
            <person name="Aerts A.L."/>
            <person name="Barry K."/>
            <person name="Choi C."/>
            <person name="Clum A."/>
            <person name="Coughlan A.Y."/>
            <person name="Deshpande S."/>
            <person name="Douglass A.P."/>
            <person name="Hanson S.J."/>
            <person name="Klenk H.-P."/>
            <person name="Labutti K."/>
            <person name="Lapidus A."/>
            <person name="Lindquist E."/>
            <person name="Lipzen A."/>
            <person name="Meier-Kolthoff J.P."/>
            <person name="Ohm R.A."/>
            <person name="Otillar R.P."/>
            <person name="Pangilinan J."/>
            <person name="Peng Y."/>
            <person name="Rokas A."/>
            <person name="Rosa C.A."/>
            <person name="Scheuner C."/>
            <person name="Sibirny A.A."/>
            <person name="Slot J.C."/>
            <person name="Stielow J.B."/>
            <person name="Sun H."/>
            <person name="Kurtzman C.P."/>
            <person name="Blackwell M."/>
            <person name="Grigoriev I.V."/>
            <person name="Jeffries T.W."/>
        </authorList>
    </citation>
    <scope>NUCLEOTIDE SEQUENCE [LARGE SCALE GENOMIC DNA]</scope>
    <source>
        <strain evidence="2">NRRL Y-17324</strain>
    </source>
</reference>
<protein>
    <submittedName>
        <fullName evidence="1">Uncharacterized protein</fullName>
    </submittedName>
</protein>
<accession>A0A1E4SGM8</accession>
<dbReference type="GeneID" id="30982455"/>
<keyword evidence="2" id="KW-1185">Reference proteome</keyword>
<dbReference type="InterPro" id="IPR011990">
    <property type="entry name" value="TPR-like_helical_dom_sf"/>
</dbReference>
<dbReference type="EMBL" id="KV453913">
    <property type="protein sequence ID" value="ODV78658.1"/>
    <property type="molecule type" value="Genomic_DNA"/>
</dbReference>
<dbReference type="Proteomes" id="UP000094285">
    <property type="component" value="Unassembled WGS sequence"/>
</dbReference>
<feature type="non-terminal residue" evidence="1">
    <location>
        <position position="1"/>
    </location>
</feature>